<evidence type="ECO:0000256" key="1">
    <source>
        <dbReference type="PROSITE-ProRule" id="PRU00339"/>
    </source>
</evidence>
<gene>
    <name evidence="2" type="ORF">FHR83_008337</name>
</gene>
<proteinExistence type="predicted"/>
<dbReference type="Pfam" id="PF13374">
    <property type="entry name" value="TPR_10"/>
    <property type="match status" value="1"/>
</dbReference>
<keyword evidence="1" id="KW-0802">TPR repeat</keyword>
<dbReference type="PROSITE" id="PS50005">
    <property type="entry name" value="TPR"/>
    <property type="match status" value="1"/>
</dbReference>
<dbReference type="Gene3D" id="1.25.40.10">
    <property type="entry name" value="Tetratricopeptide repeat domain"/>
    <property type="match status" value="1"/>
</dbReference>
<organism evidence="2 3">
    <name type="scientific">Actinoplanes campanulatus</name>
    <dbReference type="NCBI Taxonomy" id="113559"/>
    <lineage>
        <taxon>Bacteria</taxon>
        <taxon>Bacillati</taxon>
        <taxon>Actinomycetota</taxon>
        <taxon>Actinomycetes</taxon>
        <taxon>Micromonosporales</taxon>
        <taxon>Micromonosporaceae</taxon>
        <taxon>Actinoplanes</taxon>
    </lineage>
</organism>
<dbReference type="AlphaFoldDB" id="A0A7W5AQW9"/>
<comment type="caution">
    <text evidence="2">The sequence shown here is derived from an EMBL/GenBank/DDBJ whole genome shotgun (WGS) entry which is preliminary data.</text>
</comment>
<dbReference type="Proteomes" id="UP000590749">
    <property type="component" value="Unassembled WGS sequence"/>
</dbReference>
<sequence>MRFERHGDPSDLEEAIATGRRVVADSPVDHPDRATILANLGCALHSHAELDEAVTVHEQAVRATPPDDPDLAGRLTDLGGAFIARFQLTGARGDLRTAVRVLRKATR</sequence>
<dbReference type="EMBL" id="JACHXF010000027">
    <property type="protein sequence ID" value="MBB3100612.1"/>
    <property type="molecule type" value="Genomic_DNA"/>
</dbReference>
<name>A0A7W5AQW9_9ACTN</name>
<evidence type="ECO:0000313" key="3">
    <source>
        <dbReference type="Proteomes" id="UP000590749"/>
    </source>
</evidence>
<accession>A0A7W5AQW9</accession>
<reference evidence="2 3" key="1">
    <citation type="submission" date="2020-08" db="EMBL/GenBank/DDBJ databases">
        <title>Genomic Encyclopedia of Type Strains, Phase III (KMG-III): the genomes of soil and plant-associated and newly described type strains.</title>
        <authorList>
            <person name="Whitman W."/>
        </authorList>
    </citation>
    <scope>NUCLEOTIDE SEQUENCE [LARGE SCALE GENOMIC DNA]</scope>
    <source>
        <strain evidence="2 3">CECT 3287</strain>
    </source>
</reference>
<dbReference type="SUPFAM" id="SSF48452">
    <property type="entry name" value="TPR-like"/>
    <property type="match status" value="1"/>
</dbReference>
<dbReference type="InterPro" id="IPR019734">
    <property type="entry name" value="TPR_rpt"/>
</dbReference>
<feature type="repeat" description="TPR" evidence="1">
    <location>
        <begin position="34"/>
        <end position="67"/>
    </location>
</feature>
<keyword evidence="3" id="KW-1185">Reference proteome</keyword>
<protein>
    <submittedName>
        <fullName evidence="2">Flp pilus assembly protein TadD</fullName>
    </submittedName>
</protein>
<evidence type="ECO:0000313" key="2">
    <source>
        <dbReference type="EMBL" id="MBB3100612.1"/>
    </source>
</evidence>
<dbReference type="InterPro" id="IPR011990">
    <property type="entry name" value="TPR-like_helical_dom_sf"/>
</dbReference>